<evidence type="ECO:0000259" key="8">
    <source>
        <dbReference type="PROSITE" id="PS51742"/>
    </source>
</evidence>
<evidence type="ECO:0000256" key="1">
    <source>
        <dbReference type="ARBA" id="ARBA00003687"/>
    </source>
</evidence>
<dbReference type="Gene3D" id="3.30.1330.80">
    <property type="entry name" value="Hypothetical protein, similar to alpha- acetolactate decarboxylase, domain 2"/>
    <property type="match status" value="1"/>
</dbReference>
<evidence type="ECO:0000256" key="4">
    <source>
        <dbReference type="ARBA" id="ARBA00023125"/>
    </source>
</evidence>
<evidence type="ECO:0000256" key="6">
    <source>
        <dbReference type="ARBA" id="ARBA00023242"/>
    </source>
</evidence>
<dbReference type="OrthoDB" id="782346at2759"/>
<dbReference type="PANTHER" id="PTHR31100:SF69">
    <property type="entry name" value="AT-HOOK MOTIF NUCLEAR-LOCALIZED PROTEIN 17-RELATED"/>
    <property type="match status" value="1"/>
</dbReference>
<comment type="subcellular location">
    <subcellularLocation>
        <location evidence="2">Nucleus</location>
    </subcellularLocation>
</comment>
<dbReference type="Proteomes" id="UP000631114">
    <property type="component" value="Unassembled WGS sequence"/>
</dbReference>
<proteinExistence type="predicted"/>
<keyword evidence="4" id="KW-0238">DNA-binding</keyword>
<comment type="caution">
    <text evidence="9">The sequence shown here is derived from an EMBL/GenBank/DDBJ whole genome shotgun (WGS) entry which is preliminary data.</text>
</comment>
<dbReference type="CDD" id="cd11378">
    <property type="entry name" value="DUF296"/>
    <property type="match status" value="1"/>
</dbReference>
<dbReference type="AlphaFoldDB" id="A0A835HRV0"/>
<dbReference type="Pfam" id="PF03479">
    <property type="entry name" value="PCC"/>
    <property type="match status" value="1"/>
</dbReference>
<comment type="function">
    <text evidence="1">Transcription factor that specifically binds AT-rich DNA sequences related to the nuclear matrix attachment regions (MARs).</text>
</comment>
<keyword evidence="6" id="KW-0539">Nucleus</keyword>
<dbReference type="FunFam" id="3.30.1330.80:FF:000006">
    <property type="entry name" value="AT-hook motif nuclear-localized protein"/>
    <property type="match status" value="1"/>
</dbReference>
<keyword evidence="10" id="KW-1185">Reference proteome</keyword>
<dbReference type="PANTHER" id="PTHR31100">
    <property type="entry name" value="AT-HOOK MOTIF NUCLEAR-LOCALIZED PROTEIN 15"/>
    <property type="match status" value="1"/>
</dbReference>
<evidence type="ECO:0000256" key="7">
    <source>
        <dbReference type="SAM" id="MobiDB-lite"/>
    </source>
</evidence>
<dbReference type="InterPro" id="IPR005175">
    <property type="entry name" value="PPC_dom"/>
</dbReference>
<dbReference type="EMBL" id="JADFTS010000006">
    <property type="protein sequence ID" value="KAF9603454.1"/>
    <property type="molecule type" value="Genomic_DNA"/>
</dbReference>
<reference evidence="9 10" key="1">
    <citation type="submission" date="2020-10" db="EMBL/GenBank/DDBJ databases">
        <title>The Coptis chinensis genome and diversification of protoberbering-type alkaloids.</title>
        <authorList>
            <person name="Wang B."/>
            <person name="Shu S."/>
            <person name="Song C."/>
            <person name="Liu Y."/>
        </authorList>
    </citation>
    <scope>NUCLEOTIDE SEQUENCE [LARGE SCALE GENOMIC DNA]</scope>
    <source>
        <strain evidence="9">HL-2020</strain>
        <tissue evidence="9">Leaf</tissue>
    </source>
</reference>
<evidence type="ECO:0000313" key="10">
    <source>
        <dbReference type="Proteomes" id="UP000631114"/>
    </source>
</evidence>
<evidence type="ECO:0000256" key="2">
    <source>
        <dbReference type="ARBA" id="ARBA00004123"/>
    </source>
</evidence>
<dbReference type="GO" id="GO:0005634">
    <property type="term" value="C:nucleus"/>
    <property type="evidence" value="ECO:0007669"/>
    <property type="project" value="UniProtKB-SubCell"/>
</dbReference>
<gene>
    <name evidence="9" type="ORF">IFM89_036247</name>
</gene>
<feature type="region of interest" description="Disordered" evidence="7">
    <location>
        <begin position="275"/>
        <end position="324"/>
    </location>
</feature>
<dbReference type="GO" id="GO:0003700">
    <property type="term" value="F:DNA-binding transcription factor activity"/>
    <property type="evidence" value="ECO:0007669"/>
    <property type="project" value="TreeGrafter"/>
</dbReference>
<feature type="domain" description="PPC" evidence="8">
    <location>
        <begin position="153"/>
        <end position="297"/>
    </location>
</feature>
<evidence type="ECO:0000256" key="3">
    <source>
        <dbReference type="ARBA" id="ARBA00023015"/>
    </source>
</evidence>
<dbReference type="PROSITE" id="PS51742">
    <property type="entry name" value="PPC"/>
    <property type="match status" value="1"/>
</dbReference>
<feature type="compositionally biased region" description="Polar residues" evidence="7">
    <location>
        <begin position="290"/>
        <end position="301"/>
    </location>
</feature>
<protein>
    <recommendedName>
        <fullName evidence="8">PPC domain-containing protein</fullName>
    </recommendedName>
</protein>
<evidence type="ECO:0000313" key="9">
    <source>
        <dbReference type="EMBL" id="KAF9603454.1"/>
    </source>
</evidence>
<organism evidence="9 10">
    <name type="scientific">Coptis chinensis</name>
    <dbReference type="NCBI Taxonomy" id="261450"/>
    <lineage>
        <taxon>Eukaryota</taxon>
        <taxon>Viridiplantae</taxon>
        <taxon>Streptophyta</taxon>
        <taxon>Embryophyta</taxon>
        <taxon>Tracheophyta</taxon>
        <taxon>Spermatophyta</taxon>
        <taxon>Magnoliopsida</taxon>
        <taxon>Ranunculales</taxon>
        <taxon>Ranunculaceae</taxon>
        <taxon>Coptidoideae</taxon>
        <taxon>Coptis</taxon>
    </lineage>
</organism>
<sequence length="354" mass="36797">MKGDHLFEEVKLKPNPTHHNTMFSKLHPHPHPHSPSLLPHHPHTQYHLQLTHESEEEDNSQNSVGATAEQVEVAGPFGGGGGGGSSIGVGSNIKKIKTSTEQVYSGGSGGVGGGGASGFGDGASIEISRKPRGRPPGSKNKPKPPIIITRDTECAMRPHILEISTGLDIIESLSRFVRQRNVGLCVLTASGTVVNVSLRQPSTTPGATVTFHGRFDILSISATYLPPTSSVPASNGCSISLAGPQGQIFGGSVVGGLIAASNVFIVATSFTNPTYHRLPNNNDDNDQDVTHNTSDQNQVATPISAVGNAGGGAESHSAQTDSGGGGMSIYSCHLPSDVIWAPTPRQPAPSSPHY</sequence>
<feature type="compositionally biased region" description="Gly residues" evidence="7">
    <location>
        <begin position="106"/>
        <end position="121"/>
    </location>
</feature>
<keyword evidence="3" id="KW-0805">Transcription regulation</keyword>
<evidence type="ECO:0000256" key="5">
    <source>
        <dbReference type="ARBA" id="ARBA00023163"/>
    </source>
</evidence>
<accession>A0A835HRV0</accession>
<feature type="region of interest" description="Disordered" evidence="7">
    <location>
        <begin position="102"/>
        <end position="146"/>
    </location>
</feature>
<dbReference type="SUPFAM" id="SSF117856">
    <property type="entry name" value="AF0104/ALDC/Ptd012-like"/>
    <property type="match status" value="1"/>
</dbReference>
<dbReference type="GO" id="GO:0003680">
    <property type="term" value="F:minor groove of adenine-thymine-rich DNA binding"/>
    <property type="evidence" value="ECO:0007669"/>
    <property type="project" value="InterPro"/>
</dbReference>
<name>A0A835HRV0_9MAGN</name>
<dbReference type="InterPro" id="IPR014476">
    <property type="entry name" value="AHL15-29"/>
</dbReference>
<keyword evidence="5" id="KW-0804">Transcription</keyword>